<feature type="domain" description="PH" evidence="1">
    <location>
        <begin position="155"/>
        <end position="197"/>
    </location>
</feature>
<dbReference type="PANTHER" id="PTHR11243:SF23">
    <property type="entry name" value="LD06925P"/>
    <property type="match status" value="1"/>
</dbReference>
<dbReference type="PROSITE" id="PS50200">
    <property type="entry name" value="RA"/>
    <property type="match status" value="1"/>
</dbReference>
<keyword evidence="4" id="KW-1185">Reference proteome</keyword>
<dbReference type="SUPFAM" id="SSF50729">
    <property type="entry name" value="PH domain-like"/>
    <property type="match status" value="1"/>
</dbReference>
<evidence type="ECO:0000259" key="2">
    <source>
        <dbReference type="PROSITE" id="PS50200"/>
    </source>
</evidence>
<dbReference type="KEGG" id="lgi:LOTGIDRAFT_140588"/>
<dbReference type="RefSeq" id="XP_009048539.1">
    <property type="nucleotide sequence ID" value="XM_009050291.1"/>
</dbReference>
<sequence>EEQKARLKAEKIRIALEKIKEAKIRKLFVRVFATDGSSKSILVDEKMTVGQVTGLLADKNHIPLNTNLAVIEHMPDLFMERVLEDHDSLVENMVMWTRDSKNKILFEERSQKYDLFNQPEKYLLHGSTTEKNVSLPRGQRDRLLQEFYSAGGAHAPEVEGMLYLKADGKKSWKKYFFVLRASGLYYNPKGKISKVMN</sequence>
<dbReference type="CTD" id="20234330"/>
<dbReference type="EMBL" id="KB200682">
    <property type="protein sequence ID" value="ESP00750.1"/>
    <property type="molecule type" value="Genomic_DNA"/>
</dbReference>
<evidence type="ECO:0000313" key="4">
    <source>
        <dbReference type="Proteomes" id="UP000030746"/>
    </source>
</evidence>
<evidence type="ECO:0000259" key="1">
    <source>
        <dbReference type="PROSITE" id="PS50003"/>
    </source>
</evidence>
<dbReference type="InterPro" id="IPR000159">
    <property type="entry name" value="RA_dom"/>
</dbReference>
<dbReference type="OrthoDB" id="6149882at2759"/>
<feature type="domain" description="Ras-associating" evidence="2">
    <location>
        <begin position="25"/>
        <end position="111"/>
    </location>
</feature>
<dbReference type="Pfam" id="PF21989">
    <property type="entry name" value="RA_2"/>
    <property type="match status" value="1"/>
</dbReference>
<evidence type="ECO:0000313" key="3">
    <source>
        <dbReference type="EMBL" id="ESP00750.1"/>
    </source>
</evidence>
<reference evidence="3 4" key="1">
    <citation type="journal article" date="2013" name="Nature">
        <title>Insights into bilaterian evolution from three spiralian genomes.</title>
        <authorList>
            <person name="Simakov O."/>
            <person name="Marletaz F."/>
            <person name="Cho S.J."/>
            <person name="Edsinger-Gonzales E."/>
            <person name="Havlak P."/>
            <person name="Hellsten U."/>
            <person name="Kuo D.H."/>
            <person name="Larsson T."/>
            <person name="Lv J."/>
            <person name="Arendt D."/>
            <person name="Savage R."/>
            <person name="Osoegawa K."/>
            <person name="de Jong P."/>
            <person name="Grimwood J."/>
            <person name="Chapman J.A."/>
            <person name="Shapiro H."/>
            <person name="Aerts A."/>
            <person name="Otillar R.P."/>
            <person name="Terry A.Y."/>
            <person name="Boore J.L."/>
            <person name="Grigoriev I.V."/>
            <person name="Lindberg D.R."/>
            <person name="Seaver E.C."/>
            <person name="Weisblat D.A."/>
            <person name="Putnam N.H."/>
            <person name="Rokhsar D.S."/>
        </authorList>
    </citation>
    <scope>NUCLEOTIDE SEQUENCE [LARGE SCALE GENOMIC DNA]</scope>
</reference>
<evidence type="ECO:0008006" key="5">
    <source>
        <dbReference type="Google" id="ProtNLM"/>
    </source>
</evidence>
<dbReference type="InterPro" id="IPR039664">
    <property type="entry name" value="GRB/APBB1IP"/>
</dbReference>
<dbReference type="OMA" id="QAYYSDT"/>
<accession>V4CFF2</accession>
<dbReference type="SUPFAM" id="SSF54236">
    <property type="entry name" value="Ubiquitin-like"/>
    <property type="match status" value="1"/>
</dbReference>
<dbReference type="InterPro" id="IPR029071">
    <property type="entry name" value="Ubiquitin-like_domsf"/>
</dbReference>
<dbReference type="PANTHER" id="PTHR11243">
    <property type="entry name" value="GROWTH FACTOR RECEPTOR-BOUND PROTEIN"/>
    <property type="match status" value="1"/>
</dbReference>
<dbReference type="Gene3D" id="2.30.29.30">
    <property type="entry name" value="Pleckstrin-homology domain (PH domain)/Phosphotyrosine-binding domain (PTB)"/>
    <property type="match status" value="1"/>
</dbReference>
<dbReference type="InterPro" id="IPR011993">
    <property type="entry name" value="PH-like_dom_sf"/>
</dbReference>
<dbReference type="SMART" id="SM00314">
    <property type="entry name" value="RA"/>
    <property type="match status" value="1"/>
</dbReference>
<protein>
    <recommendedName>
        <fullName evidence="5">Ras-associating domain-containing protein</fullName>
    </recommendedName>
</protein>
<proteinExistence type="predicted"/>
<dbReference type="InterPro" id="IPR001849">
    <property type="entry name" value="PH_domain"/>
</dbReference>
<dbReference type="GeneID" id="20234330"/>
<dbReference type="Proteomes" id="UP000030746">
    <property type="component" value="Unassembled WGS sequence"/>
</dbReference>
<dbReference type="AlphaFoldDB" id="V4CFF2"/>
<dbReference type="PROSITE" id="PS50003">
    <property type="entry name" value="PH_DOMAIN"/>
    <property type="match status" value="1"/>
</dbReference>
<dbReference type="Gene3D" id="3.10.20.90">
    <property type="entry name" value="Phosphatidylinositol 3-kinase Catalytic Subunit, Chain A, domain 1"/>
    <property type="match status" value="1"/>
</dbReference>
<dbReference type="STRING" id="225164.V4CFF2"/>
<dbReference type="GO" id="GO:0007165">
    <property type="term" value="P:signal transduction"/>
    <property type="evidence" value="ECO:0007669"/>
    <property type="project" value="InterPro"/>
</dbReference>
<dbReference type="HOGENOM" id="CLU_1387326_0_0_1"/>
<gene>
    <name evidence="3" type="ORF">LOTGIDRAFT_140588</name>
</gene>
<feature type="non-terminal residue" evidence="3">
    <location>
        <position position="1"/>
    </location>
</feature>
<name>V4CFF2_LOTGI</name>
<organism evidence="3 4">
    <name type="scientific">Lottia gigantea</name>
    <name type="common">Giant owl limpet</name>
    <dbReference type="NCBI Taxonomy" id="225164"/>
    <lineage>
        <taxon>Eukaryota</taxon>
        <taxon>Metazoa</taxon>
        <taxon>Spiralia</taxon>
        <taxon>Lophotrochozoa</taxon>
        <taxon>Mollusca</taxon>
        <taxon>Gastropoda</taxon>
        <taxon>Patellogastropoda</taxon>
        <taxon>Lottioidea</taxon>
        <taxon>Lottiidae</taxon>
        <taxon>Lottia</taxon>
    </lineage>
</organism>